<keyword evidence="5 6" id="KW-0326">Glycosidase</keyword>
<organism evidence="11 12">
    <name type="scientific">Mesonia maritima</name>
    <dbReference type="NCBI Taxonomy" id="1793873"/>
    <lineage>
        <taxon>Bacteria</taxon>
        <taxon>Pseudomonadati</taxon>
        <taxon>Bacteroidota</taxon>
        <taxon>Flavobacteriia</taxon>
        <taxon>Flavobacteriales</taxon>
        <taxon>Flavobacteriaceae</taxon>
        <taxon>Mesonia</taxon>
    </lineage>
</organism>
<dbReference type="RefSeq" id="WP_309729228.1">
    <property type="nucleotide sequence ID" value="NZ_JAVDQA010000007.1"/>
</dbReference>
<evidence type="ECO:0000259" key="10">
    <source>
        <dbReference type="Pfam" id="PF01915"/>
    </source>
</evidence>
<keyword evidence="4 6" id="KW-0378">Hydrolase</keyword>
<dbReference type="Gene3D" id="3.20.20.300">
    <property type="entry name" value="Glycoside hydrolase, family 3, N-terminal domain"/>
    <property type="match status" value="1"/>
</dbReference>
<dbReference type="InterPro" id="IPR001466">
    <property type="entry name" value="Beta-lactam-related"/>
</dbReference>
<dbReference type="InterPro" id="IPR012338">
    <property type="entry name" value="Beta-lactam/transpept-like"/>
</dbReference>
<dbReference type="Gene3D" id="3.40.50.1700">
    <property type="entry name" value="Glycoside hydrolase family 3 C-terminal domain"/>
    <property type="match status" value="1"/>
</dbReference>
<dbReference type="Gene3D" id="3.40.710.10">
    <property type="entry name" value="DD-peptidase/beta-lactamase superfamily"/>
    <property type="match status" value="1"/>
</dbReference>
<dbReference type="SUPFAM" id="SSF56601">
    <property type="entry name" value="beta-lactamase/transpeptidase-like"/>
    <property type="match status" value="1"/>
</dbReference>
<dbReference type="Pfam" id="PF00933">
    <property type="entry name" value="Glyco_hydro_3"/>
    <property type="match status" value="1"/>
</dbReference>
<evidence type="ECO:0000256" key="3">
    <source>
        <dbReference type="ARBA" id="ARBA00012663"/>
    </source>
</evidence>
<evidence type="ECO:0000259" key="8">
    <source>
        <dbReference type="Pfam" id="PF00144"/>
    </source>
</evidence>
<dbReference type="Proteomes" id="UP001257659">
    <property type="component" value="Unassembled WGS sequence"/>
</dbReference>
<dbReference type="PANTHER" id="PTHR30480:SF13">
    <property type="entry name" value="BETA-HEXOSAMINIDASE"/>
    <property type="match status" value="1"/>
</dbReference>
<feature type="domain" description="Glycoside hydrolase family 3 N-terminal" evidence="9">
    <location>
        <begin position="46"/>
        <end position="361"/>
    </location>
</feature>
<feature type="chain" id="PRO_5045999616" description="beta-N-acetylhexosaminidase" evidence="7">
    <location>
        <begin position="20"/>
        <end position="971"/>
    </location>
</feature>
<comment type="similarity">
    <text evidence="2 6">Belongs to the glycosyl hydrolase 3 family.</text>
</comment>
<sequence>MNKKISLLFFLLSYFFVSSQEKNPLATEDFLMQEIWVDSLYNSLSTEEKIGQLFMVDIFSNKSKAETDKIKALVEEYHIGGIIFSKGGPIQQAKLTNEYQEAAKIPLLIGMDAEWGLAMRLDSTYAFPWNMTLGAVEDNLLIEQVGAQIAKHCKRLGVHINFAPVADINVNPENPIIGNRSFGENREEVTEKAIAFMQGMHSEGVLSSAKHFPGHGDTDTDSHKALPTLDFSIHRLRKTELYPFRELIDAGVSSIMVGHLNVPALDNRLNYPSSISKPIITDLLKEKYNYKGLIFTDALNMKGIANYDEPGRVDLEAFLAGNDILLIPEDVPKATDILIKAYQDSVITENRLQHSVKKILAAKYKVGLNNYKAIDTTYLINDLNSIRNDLIYSEVMEKAVTVIKNNRGILPIEDLQNSKIAYVSMGDDNGDAFLKQLKAYTKIDKIEAAHLDELLTKLNEYDIVIAGFHKSNESPWKDYKFTDQELVWLHEIARKNKLILSVFARPYALLDINSFTNIDGIILGYQNSEIAQQKTAQAIFGAIEAKGKLPVSIHKNFPAGTQFKTAALKRLSYGIPESVGMNSAKLSKIDSIAQLAVDKEMTPGLQMLIARKGKVIYRKNFGYHTYDKEIPVNHDDVYDLASLTKILATLPLLMELQEEGEIDVDTKLKEILPETKNSNKANITLKEMLSHYARLKPWIPFYIGTLDKKTNKASSIYFRNQENLIFNTKVAEDFYMRGDLKDSVYQEIIESDLLRKKEYKYSDLPYYLMKKYLEHHYTSSLAALTEEHFYEALGANRTGYLPLNRFEKDEIIPTEEDDYWREQRIQGYVHDQGAAMFGGVGGHAGLFSNANDVAKIMQMYLNGGFYGGKRFFKQETIDAFNTCYYCDEDVRRGIGFDKPQLHQVGPTCGCVSMTSFGHTGFTGTYAWADPEEEIVYIFLSNRTFPDASNRKLISEDIRTKIQRLIYEAISF</sequence>
<dbReference type="SUPFAM" id="SSF52279">
    <property type="entry name" value="Beta-D-glucan exohydrolase, C-terminal domain"/>
    <property type="match status" value="1"/>
</dbReference>
<evidence type="ECO:0000256" key="4">
    <source>
        <dbReference type="ARBA" id="ARBA00022801"/>
    </source>
</evidence>
<evidence type="ECO:0000256" key="2">
    <source>
        <dbReference type="ARBA" id="ARBA00005336"/>
    </source>
</evidence>
<evidence type="ECO:0000256" key="5">
    <source>
        <dbReference type="ARBA" id="ARBA00023295"/>
    </source>
</evidence>
<reference evidence="11 12" key="1">
    <citation type="submission" date="2023-07" db="EMBL/GenBank/DDBJ databases">
        <title>Genomic Encyclopedia of Type Strains, Phase IV (KMG-IV): sequencing the most valuable type-strain genomes for metagenomic binning, comparative biology and taxonomic classification.</title>
        <authorList>
            <person name="Goeker M."/>
        </authorList>
    </citation>
    <scope>NUCLEOTIDE SEQUENCE [LARGE SCALE GENOMIC DNA]</scope>
    <source>
        <strain evidence="11 12">DSM 102814</strain>
    </source>
</reference>
<feature type="domain" description="Glycoside hydrolase family 3 C-terminal" evidence="10">
    <location>
        <begin position="401"/>
        <end position="556"/>
    </location>
</feature>
<feature type="signal peptide" evidence="7">
    <location>
        <begin position="1"/>
        <end position="19"/>
    </location>
</feature>
<accession>A0ABU1K7N9</accession>
<dbReference type="Pfam" id="PF00144">
    <property type="entry name" value="Beta-lactamase"/>
    <property type="match status" value="1"/>
</dbReference>
<comment type="caution">
    <text evidence="11">The sequence shown here is derived from an EMBL/GenBank/DDBJ whole genome shotgun (WGS) entry which is preliminary data.</text>
</comment>
<name>A0ABU1K7N9_9FLAO</name>
<dbReference type="PRINTS" id="PR00133">
    <property type="entry name" value="GLHYDRLASE3"/>
</dbReference>
<feature type="domain" description="Beta-lactamase-related" evidence="8">
    <location>
        <begin position="597"/>
        <end position="950"/>
    </location>
</feature>
<gene>
    <name evidence="11" type="ORF">GGR31_002306</name>
</gene>
<dbReference type="Pfam" id="PF01915">
    <property type="entry name" value="Glyco_hydro_3_C"/>
    <property type="match status" value="1"/>
</dbReference>
<dbReference type="SUPFAM" id="SSF51445">
    <property type="entry name" value="(Trans)glycosidases"/>
    <property type="match status" value="1"/>
</dbReference>
<dbReference type="PANTHER" id="PTHR30480">
    <property type="entry name" value="BETA-HEXOSAMINIDASE-RELATED"/>
    <property type="match status" value="1"/>
</dbReference>
<evidence type="ECO:0000313" key="11">
    <source>
        <dbReference type="EMBL" id="MDR6301636.1"/>
    </source>
</evidence>
<dbReference type="EMBL" id="JAVDQA010000007">
    <property type="protein sequence ID" value="MDR6301636.1"/>
    <property type="molecule type" value="Genomic_DNA"/>
</dbReference>
<evidence type="ECO:0000259" key="9">
    <source>
        <dbReference type="Pfam" id="PF00933"/>
    </source>
</evidence>
<evidence type="ECO:0000313" key="12">
    <source>
        <dbReference type="Proteomes" id="UP001257659"/>
    </source>
</evidence>
<dbReference type="InterPro" id="IPR036962">
    <property type="entry name" value="Glyco_hydro_3_N_sf"/>
</dbReference>
<comment type="catalytic activity">
    <reaction evidence="1">
        <text>Hydrolysis of terminal non-reducing N-acetyl-D-hexosamine residues in N-acetyl-beta-D-hexosaminides.</text>
        <dbReference type="EC" id="3.2.1.52"/>
    </reaction>
</comment>
<evidence type="ECO:0000256" key="7">
    <source>
        <dbReference type="SAM" id="SignalP"/>
    </source>
</evidence>
<evidence type="ECO:0000256" key="1">
    <source>
        <dbReference type="ARBA" id="ARBA00001231"/>
    </source>
</evidence>
<keyword evidence="7" id="KW-0732">Signal</keyword>
<dbReference type="InterPro" id="IPR002772">
    <property type="entry name" value="Glyco_hydro_3_C"/>
</dbReference>
<evidence type="ECO:0000256" key="6">
    <source>
        <dbReference type="RuleBase" id="RU361161"/>
    </source>
</evidence>
<dbReference type="InterPro" id="IPR036881">
    <property type="entry name" value="Glyco_hydro_3_C_sf"/>
</dbReference>
<protein>
    <recommendedName>
        <fullName evidence="3">beta-N-acetylhexosaminidase</fullName>
        <ecNumber evidence="3">3.2.1.52</ecNumber>
    </recommendedName>
</protein>
<dbReference type="InterPro" id="IPR017853">
    <property type="entry name" value="GH"/>
</dbReference>
<dbReference type="InterPro" id="IPR050226">
    <property type="entry name" value="NagZ_Beta-hexosaminidase"/>
</dbReference>
<dbReference type="EC" id="3.2.1.52" evidence="3"/>
<proteinExistence type="inferred from homology"/>
<dbReference type="InterPro" id="IPR019800">
    <property type="entry name" value="Glyco_hydro_3_AS"/>
</dbReference>
<dbReference type="InterPro" id="IPR001764">
    <property type="entry name" value="Glyco_hydro_3_N"/>
</dbReference>
<keyword evidence="12" id="KW-1185">Reference proteome</keyword>
<dbReference type="PROSITE" id="PS00775">
    <property type="entry name" value="GLYCOSYL_HYDROL_F3"/>
    <property type="match status" value="1"/>
</dbReference>